<dbReference type="SUPFAM" id="SSF48452">
    <property type="entry name" value="TPR-like"/>
    <property type="match status" value="1"/>
</dbReference>
<keyword evidence="4" id="KW-1133">Transmembrane helix</keyword>
<dbReference type="PANTHER" id="PTHR43280:SF29">
    <property type="entry name" value="ARAC-FAMILY TRANSCRIPTIONAL REGULATOR"/>
    <property type="match status" value="1"/>
</dbReference>
<dbReference type="PROSITE" id="PS00041">
    <property type="entry name" value="HTH_ARAC_FAMILY_1"/>
    <property type="match status" value="1"/>
</dbReference>
<dbReference type="Pfam" id="PF12833">
    <property type="entry name" value="HTH_18"/>
    <property type="match status" value="1"/>
</dbReference>
<evidence type="ECO:0000256" key="2">
    <source>
        <dbReference type="ARBA" id="ARBA00023125"/>
    </source>
</evidence>
<evidence type="ECO:0000259" key="5">
    <source>
        <dbReference type="PROSITE" id="PS01124"/>
    </source>
</evidence>
<feature type="domain" description="HTH araC/xylS-type" evidence="5">
    <location>
        <begin position="451"/>
        <end position="554"/>
    </location>
</feature>
<accession>A0A9D2K915</accession>
<keyword evidence="1" id="KW-0805">Transcription regulation</keyword>
<sequence length="561" mass="62821">MTEFSLRRYFLLIIAAAVLTLAEGCSERAHNEFSVRDREMLSLLTGAVSEGRYPDVVSLADSLIALPDDSVSFTVRKAARGCKALAYIMSNNLDSAENCILDLEEMIKADTGAYYNIYIGNTAVGIYAIKKEMDYAKALSGFYKALEVSVKKNDTVNQAVSLSNISSVHLLRKDTSGLEYAREAYRLSRKTETPYVIAGSAINLSNMLLLAGKYADALRYADTAKMWVENVSHQCELELVRARALYSMGRTEEAERIYTDLGPVVMNSARDMAVRYGTAYGEFLLSRGDAAEAVDVLESALSGRGLSHEDMSTLYLLLSEASASAGNDGQSLKYYKMYHAYCDSLAVYEKELQLNNMMRRYNQVKYEKDIAAKELAVVKANRNTEISVVAALAVGVVALVFGIMYRRTNGLYRKLVEQHQRYIQKEAILTEQSRSAAGHSPEEAKDRELFDRLEQLMDTEKSYRMKDVSLNKLAEMLSSNRAYVSKVINRFADQTFSSYINSKRINEAIAVLSDPENDTPLKVLSDDLGYNTLSTFYRAFAKETGCPPSKYRSGMRYIRKE</sequence>
<dbReference type="InterPro" id="IPR018060">
    <property type="entry name" value="HTH_AraC"/>
</dbReference>
<protein>
    <submittedName>
        <fullName evidence="6">AraC family transcriptional regulator</fullName>
    </submittedName>
</protein>
<dbReference type="InterPro" id="IPR018062">
    <property type="entry name" value="HTH_AraC-typ_CS"/>
</dbReference>
<reference evidence="6" key="2">
    <citation type="submission" date="2021-04" db="EMBL/GenBank/DDBJ databases">
        <authorList>
            <person name="Gilroy R."/>
        </authorList>
    </citation>
    <scope>NUCLEOTIDE SEQUENCE</scope>
    <source>
        <strain evidence="6">Gambia16-554</strain>
    </source>
</reference>
<keyword evidence="3" id="KW-0804">Transcription</keyword>
<organism evidence="6 7">
    <name type="scientific">Candidatus Coprenecus stercoravium</name>
    <dbReference type="NCBI Taxonomy" id="2840735"/>
    <lineage>
        <taxon>Bacteria</taxon>
        <taxon>Pseudomonadati</taxon>
        <taxon>Bacteroidota</taxon>
        <taxon>Bacteroidia</taxon>
        <taxon>Bacteroidales</taxon>
        <taxon>Rikenellaceae</taxon>
        <taxon>Rikenellaceae incertae sedis</taxon>
        <taxon>Candidatus Coprenecus</taxon>
    </lineage>
</organism>
<keyword evidence="2" id="KW-0238">DNA-binding</keyword>
<name>A0A9D2K915_9BACT</name>
<dbReference type="InterPro" id="IPR009057">
    <property type="entry name" value="Homeodomain-like_sf"/>
</dbReference>
<dbReference type="PROSITE" id="PS01124">
    <property type="entry name" value="HTH_ARAC_FAMILY_2"/>
    <property type="match status" value="1"/>
</dbReference>
<keyword evidence="4" id="KW-0812">Transmembrane</keyword>
<dbReference type="GO" id="GO:0043565">
    <property type="term" value="F:sequence-specific DNA binding"/>
    <property type="evidence" value="ECO:0007669"/>
    <property type="project" value="InterPro"/>
</dbReference>
<dbReference type="SMART" id="SM00342">
    <property type="entry name" value="HTH_ARAC"/>
    <property type="match status" value="1"/>
</dbReference>
<gene>
    <name evidence="6" type="ORF">IAC04_06020</name>
</gene>
<comment type="caution">
    <text evidence="6">The sequence shown here is derived from an EMBL/GenBank/DDBJ whole genome shotgun (WGS) entry which is preliminary data.</text>
</comment>
<dbReference type="AlphaFoldDB" id="A0A9D2K915"/>
<dbReference type="InterPro" id="IPR011990">
    <property type="entry name" value="TPR-like_helical_dom_sf"/>
</dbReference>
<evidence type="ECO:0000313" key="7">
    <source>
        <dbReference type="Proteomes" id="UP000824115"/>
    </source>
</evidence>
<dbReference type="Gene3D" id="1.25.40.10">
    <property type="entry name" value="Tetratricopeptide repeat domain"/>
    <property type="match status" value="1"/>
</dbReference>
<proteinExistence type="predicted"/>
<dbReference type="Proteomes" id="UP000824115">
    <property type="component" value="Unassembled WGS sequence"/>
</dbReference>
<evidence type="ECO:0000256" key="4">
    <source>
        <dbReference type="SAM" id="Phobius"/>
    </source>
</evidence>
<evidence type="ECO:0000256" key="1">
    <source>
        <dbReference type="ARBA" id="ARBA00023015"/>
    </source>
</evidence>
<dbReference type="SUPFAM" id="SSF46689">
    <property type="entry name" value="Homeodomain-like"/>
    <property type="match status" value="1"/>
</dbReference>
<dbReference type="Gene3D" id="1.10.10.60">
    <property type="entry name" value="Homeodomain-like"/>
    <property type="match status" value="2"/>
</dbReference>
<reference evidence="6" key="1">
    <citation type="journal article" date="2021" name="PeerJ">
        <title>Extensive microbial diversity within the chicken gut microbiome revealed by metagenomics and culture.</title>
        <authorList>
            <person name="Gilroy R."/>
            <person name="Ravi A."/>
            <person name="Getino M."/>
            <person name="Pursley I."/>
            <person name="Horton D.L."/>
            <person name="Alikhan N.F."/>
            <person name="Baker D."/>
            <person name="Gharbi K."/>
            <person name="Hall N."/>
            <person name="Watson M."/>
            <person name="Adriaenssens E.M."/>
            <person name="Foster-Nyarko E."/>
            <person name="Jarju S."/>
            <person name="Secka A."/>
            <person name="Antonio M."/>
            <person name="Oren A."/>
            <person name="Chaudhuri R.R."/>
            <person name="La Ragione R."/>
            <person name="Hildebrand F."/>
            <person name="Pallen M.J."/>
        </authorList>
    </citation>
    <scope>NUCLEOTIDE SEQUENCE</scope>
    <source>
        <strain evidence="6">Gambia16-554</strain>
    </source>
</reference>
<dbReference type="GO" id="GO:0003700">
    <property type="term" value="F:DNA-binding transcription factor activity"/>
    <property type="evidence" value="ECO:0007669"/>
    <property type="project" value="InterPro"/>
</dbReference>
<evidence type="ECO:0000256" key="3">
    <source>
        <dbReference type="ARBA" id="ARBA00023163"/>
    </source>
</evidence>
<keyword evidence="4" id="KW-0472">Membrane</keyword>
<evidence type="ECO:0000313" key="6">
    <source>
        <dbReference type="EMBL" id="HIZ86028.1"/>
    </source>
</evidence>
<dbReference type="EMBL" id="DXAW01000104">
    <property type="protein sequence ID" value="HIZ86028.1"/>
    <property type="molecule type" value="Genomic_DNA"/>
</dbReference>
<dbReference type="PANTHER" id="PTHR43280">
    <property type="entry name" value="ARAC-FAMILY TRANSCRIPTIONAL REGULATOR"/>
    <property type="match status" value="1"/>
</dbReference>
<feature type="transmembrane region" description="Helical" evidence="4">
    <location>
        <begin position="386"/>
        <end position="405"/>
    </location>
</feature>